<dbReference type="Pfam" id="PF13349">
    <property type="entry name" value="DUF4097"/>
    <property type="match status" value="1"/>
</dbReference>
<dbReference type="InterPro" id="IPR025164">
    <property type="entry name" value="Toastrack_DUF4097"/>
</dbReference>
<organism evidence="2 3">
    <name type="scientific">Hymenobacter nivis</name>
    <dbReference type="NCBI Taxonomy" id="1850093"/>
    <lineage>
        <taxon>Bacteria</taxon>
        <taxon>Pseudomonadati</taxon>
        <taxon>Bacteroidota</taxon>
        <taxon>Cytophagia</taxon>
        <taxon>Cytophagales</taxon>
        <taxon>Hymenobacteraceae</taxon>
        <taxon>Hymenobacter</taxon>
    </lineage>
</organism>
<proteinExistence type="predicted"/>
<reference evidence="3" key="1">
    <citation type="submission" date="2018-04" db="EMBL/GenBank/DDBJ databases">
        <title>Complete genome of Antarctic heterotrophic bacterium Hymenobacter nivis.</title>
        <authorList>
            <person name="Terashima M."/>
        </authorList>
    </citation>
    <scope>NUCLEOTIDE SEQUENCE [LARGE SCALE GENOMIC DNA]</scope>
    <source>
        <strain evidence="3">NBRC 111535</strain>
    </source>
</reference>
<protein>
    <recommendedName>
        <fullName evidence="1">DUF4097 domain-containing protein</fullName>
    </recommendedName>
</protein>
<evidence type="ECO:0000313" key="3">
    <source>
        <dbReference type="Proteomes" id="UP000245999"/>
    </source>
</evidence>
<dbReference type="AlphaFoldDB" id="A0A2Z3GV43"/>
<feature type="domain" description="DUF4097" evidence="1">
    <location>
        <begin position="167"/>
        <end position="282"/>
    </location>
</feature>
<accession>A0A2Z3GV43</accession>
<dbReference type="OrthoDB" id="1114934at2"/>
<sequence length="286" mass="29911">MIDYEIYAAKMHPAATAARATRWGPWAAGALLLALALLGAPAGLRAQEFRAKFVSTQHRKVVLDMHGSDVTVEGYDGDELVVRGSGGYTPPPALSNGLRPVYSGGMDDNTRLGLAVTPAGDNTLRVTRTSRSDGHYTVRLPRRTDVVFSQAAWGGSDDLTVRDIAGRVEVSLKSGDIRLLNIGGPVVANTISGNIKVVFSTTPDEPSAVSTVSGDVDVTLPASAKTTLSMRSVSGEIYTDFDLSLGGPSGLRHVGGTSTIDGRTNGGGVTLSLKTVSGDIFVRKAK</sequence>
<gene>
    <name evidence="2" type="ORF">DDQ68_11120</name>
</gene>
<evidence type="ECO:0000313" key="2">
    <source>
        <dbReference type="EMBL" id="AWM33284.1"/>
    </source>
</evidence>
<dbReference type="KEGG" id="hnv:DDQ68_11120"/>
<keyword evidence="3" id="KW-1185">Reference proteome</keyword>
<name>A0A2Z3GV43_9BACT</name>
<dbReference type="Proteomes" id="UP000245999">
    <property type="component" value="Chromosome"/>
</dbReference>
<dbReference type="EMBL" id="CP029145">
    <property type="protein sequence ID" value="AWM33284.1"/>
    <property type="molecule type" value="Genomic_DNA"/>
</dbReference>
<evidence type="ECO:0000259" key="1">
    <source>
        <dbReference type="Pfam" id="PF13349"/>
    </source>
</evidence>